<feature type="transmembrane region" description="Helical" evidence="1">
    <location>
        <begin position="52"/>
        <end position="72"/>
    </location>
</feature>
<feature type="transmembrane region" description="Helical" evidence="1">
    <location>
        <begin position="202"/>
        <end position="223"/>
    </location>
</feature>
<feature type="transmembrane region" description="Helical" evidence="1">
    <location>
        <begin position="78"/>
        <end position="99"/>
    </location>
</feature>
<accession>A0A3M8RGX0</accession>
<dbReference type="AlphaFoldDB" id="A0A3M8RGX0"/>
<feature type="transmembrane region" description="Helical" evidence="1">
    <location>
        <begin position="133"/>
        <end position="153"/>
    </location>
</feature>
<keyword evidence="1" id="KW-0472">Membrane</keyword>
<reference evidence="2" key="1">
    <citation type="submission" date="2018-10" db="EMBL/GenBank/DDBJ databases">
        <title>Acidithiobacillus sulfuriphilus sp. nov.: an extremely acidophilic sulfur-oxidizing chemolithotroph isolated from a neutral pH environment.</title>
        <authorList>
            <person name="Falagan C."/>
            <person name="Moya-Beltran A."/>
            <person name="Quatrini R."/>
            <person name="Johnson D.B."/>
        </authorList>
    </citation>
    <scope>NUCLEOTIDE SEQUENCE [LARGE SCALE GENOMIC DNA]</scope>
    <source>
        <strain evidence="2">CJ-2</strain>
    </source>
</reference>
<dbReference type="EMBL" id="RIZI01000140">
    <property type="protein sequence ID" value="RNF66444.1"/>
    <property type="molecule type" value="Genomic_DNA"/>
</dbReference>
<keyword evidence="1" id="KW-1133">Transmembrane helix</keyword>
<organism evidence="2">
    <name type="scientific">Acidithiobacillus sulfuriphilus</name>
    <dbReference type="NCBI Taxonomy" id="1867749"/>
    <lineage>
        <taxon>Bacteria</taxon>
        <taxon>Pseudomonadati</taxon>
        <taxon>Pseudomonadota</taxon>
        <taxon>Acidithiobacillia</taxon>
        <taxon>Acidithiobacillales</taxon>
        <taxon>Acidithiobacillaceae</taxon>
        <taxon>Acidithiobacillus</taxon>
    </lineage>
</organism>
<dbReference type="OrthoDB" id="5792489at2"/>
<comment type="caution">
    <text evidence="2">The sequence shown here is derived from an EMBL/GenBank/DDBJ whole genome shotgun (WGS) entry which is preliminary data.</text>
</comment>
<protein>
    <submittedName>
        <fullName evidence="2">Cytochrome C oxidase assembly protein</fullName>
    </submittedName>
</protein>
<gene>
    <name evidence="2" type="ORF">EC580_04730</name>
</gene>
<feature type="transmembrane region" description="Helical" evidence="1">
    <location>
        <begin position="111"/>
        <end position="127"/>
    </location>
</feature>
<feature type="transmembrane region" description="Helical" evidence="1">
    <location>
        <begin position="230"/>
        <end position="250"/>
    </location>
</feature>
<name>A0A3M8RGX0_9PROT</name>
<evidence type="ECO:0000313" key="2">
    <source>
        <dbReference type="EMBL" id="RNF66444.1"/>
    </source>
</evidence>
<feature type="transmembrane region" description="Helical" evidence="1">
    <location>
        <begin position="174"/>
        <end position="196"/>
    </location>
</feature>
<sequence>MDGLMLTEVILAGVLILLGSIVEGFGYGLSLGTRWPYTRNIVWLMVQGDPEAAHRVVATLVGLVALALVVLAPGSATISGLTLVIVTALFGMGTLYVLAGKAPALVHGTHGLLAYTVFLIYLTGVAFPGLSFWSYLAAAAALHPLLLAVFLGGMTTGQRGFGQAIGAFVRPRRLAHWTVAAHVTAALLLVATLGWLMPAYPVAFYLAVTQVAVGFLLFHAVNLKPKNPGVIVAFHQCMVLLITLAIVLLWR</sequence>
<proteinExistence type="predicted"/>
<evidence type="ECO:0000256" key="1">
    <source>
        <dbReference type="SAM" id="Phobius"/>
    </source>
</evidence>
<keyword evidence="1" id="KW-0812">Transmembrane</keyword>
<feature type="transmembrane region" description="Helical" evidence="1">
    <location>
        <begin position="6"/>
        <end position="31"/>
    </location>
</feature>